<protein>
    <recommendedName>
        <fullName evidence="5">Cation-transporting P-type ATPase C-terminal domain-containing protein</fullName>
    </recommendedName>
</protein>
<evidence type="ECO:0000256" key="1">
    <source>
        <dbReference type="ARBA" id="ARBA00004127"/>
    </source>
</evidence>
<feature type="transmembrane region" description="Helical" evidence="4">
    <location>
        <begin position="348"/>
        <end position="366"/>
    </location>
</feature>
<dbReference type="PANTHER" id="PTHR24093:SF369">
    <property type="entry name" value="CALCIUM-TRANSPORTING ATPASE"/>
    <property type="match status" value="1"/>
</dbReference>
<dbReference type="InterPro" id="IPR006068">
    <property type="entry name" value="ATPase_P-typ_cation-transptr_C"/>
</dbReference>
<dbReference type="InterPro" id="IPR001757">
    <property type="entry name" value="P_typ_ATPase"/>
</dbReference>
<gene>
    <name evidence="6" type="ORF">CSSPJE1EN1_LOCUS26402</name>
</gene>
<keyword evidence="4" id="KW-0472">Membrane</keyword>
<evidence type="ECO:0000256" key="3">
    <source>
        <dbReference type="ARBA" id="ARBA00022842"/>
    </source>
</evidence>
<dbReference type="PRINTS" id="PR00120">
    <property type="entry name" value="HATPASE"/>
</dbReference>
<dbReference type="EMBL" id="CAXAQS010000302">
    <property type="protein sequence ID" value="CAK9251024.1"/>
    <property type="molecule type" value="Genomic_DNA"/>
</dbReference>
<dbReference type="Pfam" id="PF00689">
    <property type="entry name" value="Cation_ATPase_C"/>
    <property type="match status" value="1"/>
</dbReference>
<evidence type="ECO:0000256" key="4">
    <source>
        <dbReference type="SAM" id="Phobius"/>
    </source>
</evidence>
<feature type="transmembrane region" description="Helical" evidence="4">
    <location>
        <begin position="122"/>
        <end position="140"/>
    </location>
</feature>
<keyword evidence="7" id="KW-1185">Reference proteome</keyword>
<dbReference type="PRINTS" id="PR00119">
    <property type="entry name" value="CATATPASE"/>
</dbReference>
<keyword evidence="4" id="KW-0812">Transmembrane</keyword>
<proteinExistence type="predicted"/>
<comment type="caution">
    <text evidence="6">The sequence shown here is derived from an EMBL/GenBank/DDBJ whole genome shotgun (WGS) entry which is preliminary data.</text>
</comment>
<dbReference type="SUPFAM" id="SSF81665">
    <property type="entry name" value="Calcium ATPase, transmembrane domain M"/>
    <property type="match status" value="1"/>
</dbReference>
<feature type="domain" description="Cation-transporting P-type ATPase C-terminal" evidence="5">
    <location>
        <begin position="142"/>
        <end position="401"/>
    </location>
</feature>
<keyword evidence="4" id="KW-1133">Transmembrane helix</keyword>
<evidence type="ECO:0000256" key="2">
    <source>
        <dbReference type="ARBA" id="ARBA00022723"/>
    </source>
</evidence>
<dbReference type="Gene3D" id="1.20.1110.10">
    <property type="entry name" value="Calcium-transporting ATPase, transmembrane domain"/>
    <property type="match status" value="1"/>
</dbReference>
<evidence type="ECO:0000259" key="5">
    <source>
        <dbReference type="Pfam" id="PF00689"/>
    </source>
</evidence>
<reference evidence="6" key="1">
    <citation type="submission" date="2024-02" db="EMBL/GenBank/DDBJ databases">
        <authorList>
            <consortium name="ELIXIR-Norway"/>
            <consortium name="Elixir Norway"/>
        </authorList>
    </citation>
    <scope>NUCLEOTIDE SEQUENCE</scope>
</reference>
<dbReference type="SUPFAM" id="SSF56784">
    <property type="entry name" value="HAD-like"/>
    <property type="match status" value="1"/>
</dbReference>
<name>A0ABP0V9G9_9BRYO</name>
<dbReference type="PANTHER" id="PTHR24093">
    <property type="entry name" value="CATION TRANSPORTING ATPASE"/>
    <property type="match status" value="1"/>
</dbReference>
<keyword evidence="2" id="KW-0479">Metal-binding</keyword>
<comment type="subcellular location">
    <subcellularLocation>
        <location evidence="1">Endomembrane system</location>
        <topology evidence="1">Multi-pass membrane protein</topology>
    </subcellularLocation>
</comment>
<accession>A0ABP0V9G9</accession>
<dbReference type="InterPro" id="IPR023298">
    <property type="entry name" value="ATPase_P-typ_TM_dom_sf"/>
</dbReference>
<organism evidence="6 7">
    <name type="scientific">Sphagnum jensenii</name>
    <dbReference type="NCBI Taxonomy" id="128206"/>
    <lineage>
        <taxon>Eukaryota</taxon>
        <taxon>Viridiplantae</taxon>
        <taxon>Streptophyta</taxon>
        <taxon>Embryophyta</taxon>
        <taxon>Bryophyta</taxon>
        <taxon>Sphagnophytina</taxon>
        <taxon>Sphagnopsida</taxon>
        <taxon>Sphagnales</taxon>
        <taxon>Sphagnaceae</taxon>
        <taxon>Sphagnum</taxon>
    </lineage>
</organism>
<evidence type="ECO:0000313" key="6">
    <source>
        <dbReference type="EMBL" id="CAK9251024.1"/>
    </source>
</evidence>
<dbReference type="NCBIfam" id="TIGR01494">
    <property type="entry name" value="ATPase_P-type"/>
    <property type="match status" value="1"/>
</dbReference>
<dbReference type="Proteomes" id="UP001497444">
    <property type="component" value="Unassembled WGS sequence"/>
</dbReference>
<feature type="transmembrane region" description="Helical" evidence="4">
    <location>
        <begin position="378"/>
        <end position="401"/>
    </location>
</feature>
<dbReference type="InterPro" id="IPR036412">
    <property type="entry name" value="HAD-like_sf"/>
</dbReference>
<keyword evidence="3" id="KW-0460">Magnesium</keyword>
<evidence type="ECO:0000313" key="7">
    <source>
        <dbReference type="Proteomes" id="UP001497444"/>
    </source>
</evidence>
<feature type="transmembrane region" description="Helical" evidence="4">
    <location>
        <begin position="185"/>
        <end position="210"/>
    </location>
</feature>
<sequence>MRLNGHNLPENQDQWEEMHKNRAPQVSWEQDRDHILPGYIEEWSKSRPNGGAVVGVTGDGTNDAPALKAADVGLSMGITGTKVAQEASDIVILDDKFSSIVNSIRWGRSVYDGIRKFLQFQLTVNIVALTIAFVGAVAGFGQPLNAVMMLWVNLIMDTFGALALSTEEPGALLLKRKPYKRSASLVSRVMWRNIMVMSLYQLAILFVLLFEGAQLFRVVTNGTCVSFNIVDNSDLWSVTTGAQYTNSSAQSLGPSVSCKDFRSYCANNDYFCYHSNHQYAANGVATDITFHFDTLQGYYANCFTCRQHDYTHGTIIFNAFIFCQIFNEYVSRKFDEVNMFEGIRSSPLFLLVSIFSIGCQIFLVQLGGDYMKTAPLNWMQWLITVALGAMTLPIGALMRFIPVTEDPQSFFDANEQQEDEQDKLLRVKLRVKHQYLIENETSDTTISPVDSPVATRCVAIV</sequence>